<protein>
    <submittedName>
        <fullName evidence="1">Uncharacterized protein</fullName>
    </submittedName>
</protein>
<organism evidence="1 2">
    <name type="scientific">Eucalyptus globulus</name>
    <name type="common">Tasmanian blue gum</name>
    <dbReference type="NCBI Taxonomy" id="34317"/>
    <lineage>
        <taxon>Eukaryota</taxon>
        <taxon>Viridiplantae</taxon>
        <taxon>Streptophyta</taxon>
        <taxon>Embryophyta</taxon>
        <taxon>Tracheophyta</taxon>
        <taxon>Spermatophyta</taxon>
        <taxon>Magnoliopsida</taxon>
        <taxon>eudicotyledons</taxon>
        <taxon>Gunneridae</taxon>
        <taxon>Pentapetalae</taxon>
        <taxon>rosids</taxon>
        <taxon>malvids</taxon>
        <taxon>Myrtales</taxon>
        <taxon>Myrtaceae</taxon>
        <taxon>Myrtoideae</taxon>
        <taxon>Eucalypteae</taxon>
        <taxon>Eucalyptus</taxon>
    </lineage>
</organism>
<evidence type="ECO:0000313" key="2">
    <source>
        <dbReference type="Proteomes" id="UP001634007"/>
    </source>
</evidence>
<dbReference type="AlphaFoldDB" id="A0ABD3L6R5"/>
<evidence type="ECO:0000313" key="1">
    <source>
        <dbReference type="EMBL" id="KAL3747513.1"/>
    </source>
</evidence>
<comment type="caution">
    <text evidence="1">The sequence shown here is derived from an EMBL/GenBank/DDBJ whole genome shotgun (WGS) entry which is preliminary data.</text>
</comment>
<proteinExistence type="predicted"/>
<sequence>MKMEETEAACISVVSRTCGGRDLSVELATWMKREQFQSSIRWSVDRGSCSLDAWLLRDFSGEAKSRWSSFGVVGSSQEDMEQQSVGRVASWEFRCCSWRNTEIAVVQDEGRASIEC</sequence>
<dbReference type="Proteomes" id="UP001634007">
    <property type="component" value="Unassembled WGS sequence"/>
</dbReference>
<dbReference type="EMBL" id="JBJKBG010000003">
    <property type="protein sequence ID" value="KAL3747513.1"/>
    <property type="molecule type" value="Genomic_DNA"/>
</dbReference>
<accession>A0ABD3L6R5</accession>
<gene>
    <name evidence="1" type="ORF">ACJRO7_016324</name>
</gene>
<keyword evidence="2" id="KW-1185">Reference proteome</keyword>
<name>A0ABD3L6R5_EUCGL</name>
<reference evidence="1 2" key="1">
    <citation type="submission" date="2024-11" db="EMBL/GenBank/DDBJ databases">
        <title>Chromosome-level genome assembly of Eucalyptus globulus Labill. provides insights into its genome evolution.</title>
        <authorList>
            <person name="Li X."/>
        </authorList>
    </citation>
    <scope>NUCLEOTIDE SEQUENCE [LARGE SCALE GENOMIC DNA]</scope>
    <source>
        <strain evidence="1">CL2024</strain>
        <tissue evidence="1">Fresh tender leaves</tissue>
    </source>
</reference>